<dbReference type="SUPFAM" id="SSF53474">
    <property type="entry name" value="alpha/beta-Hydrolases"/>
    <property type="match status" value="1"/>
</dbReference>
<dbReference type="Gene3D" id="3.40.50.1820">
    <property type="entry name" value="alpha/beta hydrolase"/>
    <property type="match status" value="1"/>
</dbReference>
<feature type="region of interest" description="Disordered" evidence="3">
    <location>
        <begin position="1"/>
        <end position="50"/>
    </location>
</feature>
<dbReference type="OrthoDB" id="433474at2759"/>
<dbReference type="Gene3D" id="3.80.10.10">
    <property type="entry name" value="Ribonuclease Inhibitor"/>
    <property type="match status" value="2"/>
</dbReference>
<evidence type="ECO:0000313" key="5">
    <source>
        <dbReference type="EMBL" id="RSH93861.1"/>
    </source>
</evidence>
<dbReference type="PROSITE" id="PS51450">
    <property type="entry name" value="LRR"/>
    <property type="match status" value="1"/>
</dbReference>
<dbReference type="InterPro" id="IPR049492">
    <property type="entry name" value="BD-FAE-like_dom"/>
</dbReference>
<dbReference type="STRING" id="1890683.A0A427YS05"/>
<dbReference type="AlphaFoldDB" id="A0A427YS05"/>
<protein>
    <recommendedName>
        <fullName evidence="4">BD-FAE-like domain-containing protein</fullName>
    </recommendedName>
</protein>
<reference evidence="5 6" key="1">
    <citation type="submission" date="2018-11" db="EMBL/GenBank/DDBJ databases">
        <title>Genome sequence of Saitozyma podzolica DSM 27192.</title>
        <authorList>
            <person name="Aliyu H."/>
            <person name="Gorte O."/>
            <person name="Ochsenreither K."/>
        </authorList>
    </citation>
    <scope>NUCLEOTIDE SEQUENCE [LARGE SCALE GENOMIC DNA]</scope>
    <source>
        <strain evidence="5 6">DSM 27192</strain>
    </source>
</reference>
<dbReference type="PANTHER" id="PTHR48051">
    <property type="match status" value="1"/>
</dbReference>
<dbReference type="InterPro" id="IPR029058">
    <property type="entry name" value="AB_hydrolase_fold"/>
</dbReference>
<dbReference type="InterPro" id="IPR003591">
    <property type="entry name" value="Leu-rich_rpt_typical-subtyp"/>
</dbReference>
<dbReference type="Pfam" id="PF12799">
    <property type="entry name" value="LRR_4"/>
    <property type="match status" value="1"/>
</dbReference>
<dbReference type="SMART" id="SM00369">
    <property type="entry name" value="LRR_TYP"/>
    <property type="match status" value="4"/>
</dbReference>
<feature type="compositionally biased region" description="Basic and acidic residues" evidence="3">
    <location>
        <begin position="11"/>
        <end position="28"/>
    </location>
</feature>
<accession>A0A427YS05</accession>
<feature type="region of interest" description="Disordered" evidence="3">
    <location>
        <begin position="102"/>
        <end position="121"/>
    </location>
</feature>
<keyword evidence="1" id="KW-0433">Leucine-rich repeat</keyword>
<dbReference type="Pfam" id="PF20434">
    <property type="entry name" value="BD-FAE"/>
    <property type="match status" value="1"/>
</dbReference>
<keyword evidence="6" id="KW-1185">Reference proteome</keyword>
<evidence type="ECO:0000256" key="2">
    <source>
        <dbReference type="ARBA" id="ARBA00022737"/>
    </source>
</evidence>
<evidence type="ECO:0000259" key="4">
    <source>
        <dbReference type="Pfam" id="PF20434"/>
    </source>
</evidence>
<keyword evidence="2" id="KW-0677">Repeat</keyword>
<proteinExistence type="predicted"/>
<sequence length="748" mass="81008">MHPRSSIREQIAAKRAEVRNSTPDKRAAAETSRAALGVSPSPRYQGRGGPAAGVVGIGGDEVVEDKTVESQIRKAVRSGKLDISSLKLDRIPPEVYTTLLGVPPEELSRPPPRVAPRTDMQGTNRTFSATLRIAEESTKEDVFGQKKAAAWVEPEELTAFRAGENEVDEIEMELGGFGGLKTVDLHRNRIPRLPRSFADLLRLTTLDLSNNALAAFPPELLLLPKLEVLDLSANAIGTLDFSSPVEPSEEGMSYGAGFLTTSFSRWGRREPLPLLPVLRSLNLGYNKLTNAALEALRIEGGLKTMRVLNLEHNALEGELDAESIGLGQERMPELAVLNLSGNVYLREVVGELAHGAKVEMAGCNVRDAPRGQTAASNGASATSNHANTKAATAAAAAGAVARPDLPVPKPDITLVYRTYPAATFDSEPLDVDFDLYLPPNPTAKPLPLIIWFHGGGLLQGNKENLPPHFRRLPSHGFSTPDGERHVAVISPNYRLAPQVPILDILADMSALLDFVRTKLNDRLAKEGREHIVDTERICLSGGSAGGYLALIGGLAMPPKTTDEQVGGYRGDAGIKCIAPFYPITDLTDAFWATETIPVPWANRVIPHDEARPHIDLKAPPIKTAVSGGPRSVLYTYMLQHGLFPGLLFLKQRSVGSGLDGFRPSPEALSITTRLQLLNKLGAQRPPVYLVYGTADRAVQPFEKTVECLREGTGELEVEVREGADHAFDEEASEECEAFREWVGVKLFA</sequence>
<name>A0A427YS05_9TREE</name>
<dbReference type="Proteomes" id="UP000279259">
    <property type="component" value="Unassembled WGS sequence"/>
</dbReference>
<evidence type="ECO:0000313" key="6">
    <source>
        <dbReference type="Proteomes" id="UP000279259"/>
    </source>
</evidence>
<dbReference type="InterPro" id="IPR050216">
    <property type="entry name" value="LRR_domain-containing"/>
</dbReference>
<dbReference type="InterPro" id="IPR001611">
    <property type="entry name" value="Leu-rich_rpt"/>
</dbReference>
<dbReference type="PRINTS" id="PR00019">
    <property type="entry name" value="LEURICHRPT"/>
</dbReference>
<dbReference type="GO" id="GO:0005737">
    <property type="term" value="C:cytoplasm"/>
    <property type="evidence" value="ECO:0007669"/>
    <property type="project" value="TreeGrafter"/>
</dbReference>
<evidence type="ECO:0000256" key="1">
    <source>
        <dbReference type="ARBA" id="ARBA00022614"/>
    </source>
</evidence>
<dbReference type="EMBL" id="RSCD01000003">
    <property type="protein sequence ID" value="RSH93861.1"/>
    <property type="molecule type" value="Genomic_DNA"/>
</dbReference>
<dbReference type="SUPFAM" id="SSF52047">
    <property type="entry name" value="RNI-like"/>
    <property type="match status" value="1"/>
</dbReference>
<gene>
    <name evidence="5" type="ORF">EHS25_006510</name>
</gene>
<dbReference type="InterPro" id="IPR032675">
    <property type="entry name" value="LRR_dom_sf"/>
</dbReference>
<comment type="caution">
    <text evidence="5">The sequence shown here is derived from an EMBL/GenBank/DDBJ whole genome shotgun (WGS) entry which is preliminary data.</text>
</comment>
<evidence type="ECO:0000256" key="3">
    <source>
        <dbReference type="SAM" id="MobiDB-lite"/>
    </source>
</evidence>
<organism evidence="5 6">
    <name type="scientific">Saitozyma podzolica</name>
    <dbReference type="NCBI Taxonomy" id="1890683"/>
    <lineage>
        <taxon>Eukaryota</taxon>
        <taxon>Fungi</taxon>
        <taxon>Dikarya</taxon>
        <taxon>Basidiomycota</taxon>
        <taxon>Agaricomycotina</taxon>
        <taxon>Tremellomycetes</taxon>
        <taxon>Tremellales</taxon>
        <taxon>Trimorphomycetaceae</taxon>
        <taxon>Saitozyma</taxon>
    </lineage>
</organism>
<dbReference type="InterPro" id="IPR025875">
    <property type="entry name" value="Leu-rich_rpt_4"/>
</dbReference>
<dbReference type="PANTHER" id="PTHR48051:SF1">
    <property type="entry name" value="RAS SUPPRESSOR PROTEIN 1"/>
    <property type="match status" value="1"/>
</dbReference>
<feature type="domain" description="BD-FAE-like" evidence="4">
    <location>
        <begin position="434"/>
        <end position="589"/>
    </location>
</feature>